<evidence type="ECO:0000256" key="4">
    <source>
        <dbReference type="ARBA" id="ARBA00023172"/>
    </source>
</evidence>
<keyword evidence="9" id="KW-1185">Reference proteome</keyword>
<dbReference type="Pfam" id="PF01330">
    <property type="entry name" value="RuvA_N"/>
    <property type="match status" value="1"/>
</dbReference>
<feature type="region of interest" description="Flexible linker" evidence="6">
    <location>
        <begin position="135"/>
        <end position="147"/>
    </location>
</feature>
<dbReference type="NCBIfam" id="TIGR00084">
    <property type="entry name" value="ruvA"/>
    <property type="match status" value="1"/>
</dbReference>
<dbReference type="Gene3D" id="1.10.150.20">
    <property type="entry name" value="5' to 3' exonuclease, C-terminal subdomain"/>
    <property type="match status" value="1"/>
</dbReference>
<name>A0ABZ0PA50_9BACT</name>
<evidence type="ECO:0000256" key="3">
    <source>
        <dbReference type="ARBA" id="ARBA00023125"/>
    </source>
</evidence>
<dbReference type="SUPFAM" id="SSF47781">
    <property type="entry name" value="RuvA domain 2-like"/>
    <property type="match status" value="1"/>
</dbReference>
<accession>A0ABZ0PA50</accession>
<evidence type="ECO:0000256" key="2">
    <source>
        <dbReference type="ARBA" id="ARBA00022763"/>
    </source>
</evidence>
<dbReference type="GO" id="GO:0003678">
    <property type="term" value="F:DNA helicase activity"/>
    <property type="evidence" value="ECO:0007669"/>
    <property type="project" value="UniProtKB-EC"/>
</dbReference>
<comment type="caution">
    <text evidence="6">Lacks conserved residue(s) required for the propagation of feature annotation.</text>
</comment>
<keyword evidence="1 6" id="KW-0963">Cytoplasm</keyword>
<dbReference type="Pfam" id="PF14520">
    <property type="entry name" value="HHH_5"/>
    <property type="match status" value="1"/>
</dbReference>
<comment type="subcellular location">
    <subcellularLocation>
        <location evidence="6">Cytoplasm</location>
    </subcellularLocation>
</comment>
<comment type="similarity">
    <text evidence="6">Belongs to the RuvA family.</text>
</comment>
<protein>
    <recommendedName>
        <fullName evidence="6">Holliday junction branch migration complex subunit RuvA</fullName>
    </recommendedName>
</protein>
<evidence type="ECO:0000256" key="6">
    <source>
        <dbReference type="HAMAP-Rule" id="MF_00031"/>
    </source>
</evidence>
<dbReference type="GO" id="GO:0016787">
    <property type="term" value="F:hydrolase activity"/>
    <property type="evidence" value="ECO:0007669"/>
    <property type="project" value="UniProtKB-KW"/>
</dbReference>
<sequence>MKIYLYGKIMHVNTNYLILDHNGEGELIYVPNISRFEKDQVKKIFISNVTNEYTNTTYGFDCFKEMVIFEDLIALQGLGPKTAIAILNLGWENVLNYIATEDCNSLMKVSYVSQRIANNIIYNYKEKYQKFLSKLSEDEISKFKNKISESNAQSQFEETMKMLGFKSQQIKYALENMKLTENIEECVENAIKIIGSKANEARI</sequence>
<keyword evidence="4 6" id="KW-0233">DNA recombination</keyword>
<keyword evidence="2 6" id="KW-0227">DNA damage</keyword>
<proteinExistence type="inferred from homology"/>
<comment type="function">
    <text evidence="6">The RuvA-RuvB-RuvC complex processes Holliday junction (HJ) DNA during genetic recombination and DNA repair, while the RuvA-RuvB complex plays an important role in the rescue of blocked DNA replication forks via replication fork reversal (RFR). RuvA specifically binds to HJ cruciform DNA, conferring on it an open structure. The RuvB hexamer acts as an ATP-dependent pump, pulling dsDNA into and through the RuvAB complex. HJ branch migration allows RuvC to scan DNA until it finds its consensus sequence, where it cleaves and resolves the cruciform DNA.</text>
</comment>
<dbReference type="RefSeq" id="WP_140031463.1">
    <property type="nucleotide sequence ID" value="NZ_AP027305.1"/>
</dbReference>
<evidence type="ECO:0000313" key="9">
    <source>
        <dbReference type="Proteomes" id="UP001303601"/>
    </source>
</evidence>
<feature type="domain" description="DNA helicase Holliday junction RuvA type" evidence="7">
    <location>
        <begin position="4"/>
        <end position="59"/>
    </location>
</feature>
<dbReference type="InterPro" id="IPR000085">
    <property type="entry name" value="RuvA"/>
</dbReference>
<evidence type="ECO:0000256" key="5">
    <source>
        <dbReference type="ARBA" id="ARBA00023204"/>
    </source>
</evidence>
<evidence type="ECO:0000259" key="7">
    <source>
        <dbReference type="Pfam" id="PF01330"/>
    </source>
</evidence>
<dbReference type="Proteomes" id="UP001303601">
    <property type="component" value="Chromosome"/>
</dbReference>
<keyword evidence="3 6" id="KW-0238">DNA-binding</keyword>
<dbReference type="EMBL" id="CP137845">
    <property type="protein sequence ID" value="WPB53711.1"/>
    <property type="molecule type" value="Genomic_DNA"/>
</dbReference>
<dbReference type="HAMAP" id="MF_00031">
    <property type="entry name" value="DNA_HJ_migration_RuvA"/>
    <property type="match status" value="1"/>
</dbReference>
<keyword evidence="5 6" id="KW-0234">DNA repair</keyword>
<dbReference type="InterPro" id="IPR010994">
    <property type="entry name" value="RuvA_2-like"/>
</dbReference>
<organism evidence="8 9">
    <name type="scientific">Metamycoplasma equirhinis</name>
    <dbReference type="NCBI Taxonomy" id="92402"/>
    <lineage>
        <taxon>Bacteria</taxon>
        <taxon>Bacillati</taxon>
        <taxon>Mycoplasmatota</taxon>
        <taxon>Mycoplasmoidales</taxon>
        <taxon>Metamycoplasmataceae</taxon>
        <taxon>Metamycoplasma</taxon>
    </lineage>
</organism>
<comment type="subunit">
    <text evidence="6">Homotetramer. Forms an RuvA(8)-RuvB(12)-Holliday junction (HJ) complex. HJ DNA is sandwiched between 2 RuvA tetramers; dsDNA enters through RuvA and exits via RuvB. An RuvB hexamer assembles on each DNA strand where it exits the tetramer. Each RuvB hexamer is contacted by two RuvA subunits (via domain III) on 2 adjacent RuvB subunits; this complex drives branch migration. In the full resolvosome a probable DNA-RuvA(4)-RuvB(12)-RuvC(2) complex forms which resolves the HJ.</text>
</comment>
<reference evidence="8" key="1">
    <citation type="submission" date="2023-11" db="EMBL/GenBank/DDBJ databases">
        <title>Completed genome sequence of Mycoplasma equirhinis type strain M432/72.</title>
        <authorList>
            <person name="Spergser J."/>
        </authorList>
    </citation>
    <scope>NUCLEOTIDE SEQUENCE [LARGE SCALE GENOMIC DNA]</scope>
    <source>
        <strain evidence="8">M432/72</strain>
    </source>
</reference>
<gene>
    <name evidence="6 8" type="primary">ruvA</name>
    <name evidence="8" type="ORF">R9B83_01830</name>
</gene>
<evidence type="ECO:0000313" key="8">
    <source>
        <dbReference type="EMBL" id="WPB53711.1"/>
    </source>
</evidence>
<evidence type="ECO:0000256" key="1">
    <source>
        <dbReference type="ARBA" id="ARBA00022490"/>
    </source>
</evidence>
<feature type="region of interest" description="Domain III" evidence="6">
    <location>
        <begin position="148"/>
        <end position="203"/>
    </location>
</feature>
<comment type="domain">
    <text evidence="6">Has three domains with a flexible linker between the domains II and III and assumes an 'L' shape. Domain III is highly mobile and contacts RuvB.</text>
</comment>
<keyword evidence="8" id="KW-0378">Hydrolase</keyword>
<dbReference type="GeneID" id="94493611"/>
<dbReference type="InterPro" id="IPR013849">
    <property type="entry name" value="DNA_helicase_Holl-junc_RuvA_I"/>
</dbReference>